<feature type="region of interest" description="Disordered" evidence="1">
    <location>
        <begin position="18"/>
        <end position="52"/>
    </location>
</feature>
<evidence type="ECO:0000313" key="2">
    <source>
        <dbReference type="EMBL" id="KAK4036159.1"/>
    </source>
</evidence>
<feature type="compositionally biased region" description="Basic residues" evidence="1">
    <location>
        <begin position="30"/>
        <end position="52"/>
    </location>
</feature>
<accession>A0ABR0B381</accession>
<dbReference type="EMBL" id="JAOYFB010000040">
    <property type="protein sequence ID" value="KAK4036159.1"/>
    <property type="molecule type" value="Genomic_DNA"/>
</dbReference>
<reference evidence="2 3" key="1">
    <citation type="journal article" date="2023" name="Nucleic Acids Res.">
        <title>The hologenome of Daphnia magna reveals possible DNA methylation and microbiome-mediated evolution of the host genome.</title>
        <authorList>
            <person name="Chaturvedi A."/>
            <person name="Li X."/>
            <person name="Dhandapani V."/>
            <person name="Marshall H."/>
            <person name="Kissane S."/>
            <person name="Cuenca-Cambronero M."/>
            <person name="Asole G."/>
            <person name="Calvet F."/>
            <person name="Ruiz-Romero M."/>
            <person name="Marangio P."/>
            <person name="Guigo R."/>
            <person name="Rago D."/>
            <person name="Mirbahai L."/>
            <person name="Eastwood N."/>
            <person name="Colbourne J.K."/>
            <person name="Zhou J."/>
            <person name="Mallon E."/>
            <person name="Orsini L."/>
        </authorList>
    </citation>
    <scope>NUCLEOTIDE SEQUENCE [LARGE SCALE GENOMIC DNA]</scope>
    <source>
        <strain evidence="2">LRV0_1</strain>
    </source>
</reference>
<protein>
    <submittedName>
        <fullName evidence="2">Uncharacterized protein</fullName>
    </submittedName>
</protein>
<evidence type="ECO:0000313" key="3">
    <source>
        <dbReference type="Proteomes" id="UP001234178"/>
    </source>
</evidence>
<sequence length="66" mass="7834">MHDMWRSIAGPVGMACVVKRPREKGNEGQRRKKKNVAMKRSKRSRHHFQLRSIKLKKEKRAYCVQS</sequence>
<evidence type="ECO:0000256" key="1">
    <source>
        <dbReference type="SAM" id="MobiDB-lite"/>
    </source>
</evidence>
<proteinExistence type="predicted"/>
<name>A0ABR0B381_9CRUS</name>
<gene>
    <name evidence="2" type="ORF">OUZ56_028226</name>
</gene>
<keyword evidence="3" id="KW-1185">Reference proteome</keyword>
<comment type="caution">
    <text evidence="2">The sequence shown here is derived from an EMBL/GenBank/DDBJ whole genome shotgun (WGS) entry which is preliminary data.</text>
</comment>
<dbReference type="Proteomes" id="UP001234178">
    <property type="component" value="Unassembled WGS sequence"/>
</dbReference>
<organism evidence="2 3">
    <name type="scientific">Daphnia magna</name>
    <dbReference type="NCBI Taxonomy" id="35525"/>
    <lineage>
        <taxon>Eukaryota</taxon>
        <taxon>Metazoa</taxon>
        <taxon>Ecdysozoa</taxon>
        <taxon>Arthropoda</taxon>
        <taxon>Crustacea</taxon>
        <taxon>Branchiopoda</taxon>
        <taxon>Diplostraca</taxon>
        <taxon>Cladocera</taxon>
        <taxon>Anomopoda</taxon>
        <taxon>Daphniidae</taxon>
        <taxon>Daphnia</taxon>
    </lineage>
</organism>